<reference evidence="1 2" key="1">
    <citation type="submission" date="2010-02" db="EMBL/GenBank/DDBJ databases">
        <authorList>
            <person name="Weinstock G."/>
            <person name="Sodergren E."/>
            <person name="Clifton S."/>
            <person name="Fulton L."/>
            <person name="Fulton B."/>
            <person name="Courtney L."/>
            <person name="Fronick C."/>
            <person name="Harrison M."/>
            <person name="Strong C."/>
            <person name="Farmer C."/>
            <person name="Delahaunty K."/>
            <person name="Markovic C."/>
            <person name="Hall O."/>
            <person name="Minx P."/>
            <person name="Tomlinson C."/>
            <person name="Mitreva M."/>
            <person name="Nelson J."/>
            <person name="Hou S."/>
            <person name="Wollam A."/>
            <person name="Pepin K.H."/>
            <person name="Johnson M."/>
            <person name="Bhonagiri V."/>
            <person name="Zhang X."/>
            <person name="Suruliraj S."/>
            <person name="Warren W."/>
            <person name="Chinwalla A."/>
            <person name="Mardis E.R."/>
            <person name="Wilson R.K."/>
        </authorList>
    </citation>
    <scope>NUCLEOTIDE SEQUENCE [LARGE SCALE GENOMIC DNA]</scope>
    <source>
        <strain evidence="1 2">ATCC 29315</strain>
    </source>
</reference>
<sequence>MAVFLRQAVFRRPVCLVRPSEKSFSVSDGRETGKKIPAFKRDSDCAVLFERSHIGLFSRPSTLLYLSKP</sequence>
<comment type="caution">
    <text evidence="1">The sequence shown here is derived from an EMBL/GenBank/DDBJ whole genome shotgun (WGS) entry which is preliminary data.</text>
</comment>
<dbReference type="Proteomes" id="UP000005536">
    <property type="component" value="Unassembled WGS sequence"/>
</dbReference>
<evidence type="ECO:0000313" key="2">
    <source>
        <dbReference type="Proteomes" id="UP000005536"/>
    </source>
</evidence>
<protein>
    <submittedName>
        <fullName evidence="1">Uncharacterized protein</fullName>
    </submittedName>
</protein>
<organism evidence="1 2">
    <name type="scientific">Neisseria elongata subsp. glycolytica ATCC 29315</name>
    <dbReference type="NCBI Taxonomy" id="546263"/>
    <lineage>
        <taxon>Bacteria</taxon>
        <taxon>Pseudomonadati</taxon>
        <taxon>Pseudomonadota</taxon>
        <taxon>Betaproteobacteria</taxon>
        <taxon>Neisseriales</taxon>
        <taxon>Neisseriaceae</taxon>
        <taxon>Neisseria</taxon>
    </lineage>
</organism>
<dbReference type="EMBL" id="ADBF01000002">
    <property type="protein sequence ID" value="EFE51160.1"/>
    <property type="molecule type" value="Genomic_DNA"/>
</dbReference>
<gene>
    <name evidence="1" type="ORF">NEIELOOT_00118</name>
</gene>
<dbReference type="AlphaFoldDB" id="D4DM56"/>
<accession>D4DM56</accession>
<proteinExistence type="predicted"/>
<evidence type="ECO:0000313" key="1">
    <source>
        <dbReference type="EMBL" id="EFE51160.1"/>
    </source>
</evidence>
<name>D4DM56_NEIEG</name>